<feature type="transmembrane region" description="Helical" evidence="1">
    <location>
        <begin position="185"/>
        <end position="203"/>
    </location>
</feature>
<organism evidence="2 3">
    <name type="scientific">Flavobacterium ardleyense</name>
    <dbReference type="NCBI Taxonomy" id="2038737"/>
    <lineage>
        <taxon>Bacteria</taxon>
        <taxon>Pseudomonadati</taxon>
        <taxon>Bacteroidota</taxon>
        <taxon>Flavobacteriia</taxon>
        <taxon>Flavobacteriales</taxon>
        <taxon>Flavobacteriaceae</taxon>
        <taxon>Flavobacterium</taxon>
    </lineage>
</organism>
<feature type="transmembrane region" description="Helical" evidence="1">
    <location>
        <begin position="7"/>
        <end position="29"/>
    </location>
</feature>
<name>A0ABW5Z8H6_9FLAO</name>
<comment type="caution">
    <text evidence="2">The sequence shown here is derived from an EMBL/GenBank/DDBJ whole genome shotgun (WGS) entry which is preliminary data.</text>
</comment>
<proteinExistence type="predicted"/>
<gene>
    <name evidence="2" type="ORF">ACFSX9_07680</name>
</gene>
<feature type="transmembrane region" description="Helical" evidence="1">
    <location>
        <begin position="100"/>
        <end position="121"/>
    </location>
</feature>
<feature type="transmembrane region" description="Helical" evidence="1">
    <location>
        <begin position="66"/>
        <end position="88"/>
    </location>
</feature>
<keyword evidence="1" id="KW-0472">Membrane</keyword>
<reference evidence="3" key="1">
    <citation type="journal article" date="2019" name="Int. J. Syst. Evol. Microbiol.">
        <title>The Global Catalogue of Microorganisms (GCM) 10K type strain sequencing project: providing services to taxonomists for standard genome sequencing and annotation.</title>
        <authorList>
            <consortium name="The Broad Institute Genomics Platform"/>
            <consortium name="The Broad Institute Genome Sequencing Center for Infectious Disease"/>
            <person name="Wu L."/>
            <person name="Ma J."/>
        </authorList>
    </citation>
    <scope>NUCLEOTIDE SEQUENCE [LARGE SCALE GENOMIC DNA]</scope>
    <source>
        <strain evidence="3">KCTC 52644</strain>
    </source>
</reference>
<dbReference type="Proteomes" id="UP001597549">
    <property type="component" value="Unassembled WGS sequence"/>
</dbReference>
<protein>
    <recommendedName>
        <fullName evidence="4">DUF2306 domain-containing protein</fullName>
    </recommendedName>
</protein>
<evidence type="ECO:0000313" key="2">
    <source>
        <dbReference type="EMBL" id="MFD2908615.1"/>
    </source>
</evidence>
<keyword evidence="1" id="KW-1133">Transmembrane helix</keyword>
<evidence type="ECO:0000256" key="1">
    <source>
        <dbReference type="SAM" id="Phobius"/>
    </source>
</evidence>
<evidence type="ECO:0008006" key="4">
    <source>
        <dbReference type="Google" id="ProtNLM"/>
    </source>
</evidence>
<sequence length="213" mass="23810">MELIIKIGIYIHAFFGTIALVSGLGSMLFQKGSSNHKKSGKLFSISMIISSVLSLPIAWMPNHENMFLFLIGIFTIYLVLSGNRILLFKNKNAATFNDKFISGSLFFSAVLMLIFGILHLIQNQNGGILFLFFGSIALIMSIRDFRFFKNIDKKKILPFHIGKITGAYIASVTAFLVAGVRLEGMLYWITPTIIGGFVIIYWTKKVSPKKKIA</sequence>
<keyword evidence="3" id="KW-1185">Reference proteome</keyword>
<dbReference type="RefSeq" id="WP_379806304.1">
    <property type="nucleotide sequence ID" value="NZ_JBHUOL010000012.1"/>
</dbReference>
<dbReference type="EMBL" id="JBHUOL010000012">
    <property type="protein sequence ID" value="MFD2908615.1"/>
    <property type="molecule type" value="Genomic_DNA"/>
</dbReference>
<evidence type="ECO:0000313" key="3">
    <source>
        <dbReference type="Proteomes" id="UP001597549"/>
    </source>
</evidence>
<feature type="transmembrane region" description="Helical" evidence="1">
    <location>
        <begin position="127"/>
        <end position="145"/>
    </location>
</feature>
<feature type="transmembrane region" description="Helical" evidence="1">
    <location>
        <begin position="157"/>
        <end position="179"/>
    </location>
</feature>
<accession>A0ABW5Z8H6</accession>
<keyword evidence="1" id="KW-0812">Transmembrane</keyword>
<feature type="transmembrane region" description="Helical" evidence="1">
    <location>
        <begin position="41"/>
        <end position="60"/>
    </location>
</feature>